<dbReference type="GeneID" id="63846939"/>
<dbReference type="Gene3D" id="3.30.565.10">
    <property type="entry name" value="Histidine kinase-like ATPase, C-terminal domain"/>
    <property type="match status" value="1"/>
</dbReference>
<dbReference type="InterPro" id="IPR000014">
    <property type="entry name" value="PAS"/>
</dbReference>
<dbReference type="InterPro" id="IPR035965">
    <property type="entry name" value="PAS-like_dom_sf"/>
</dbReference>
<protein>
    <submittedName>
        <fullName evidence="9">Histidine kinase HHK6p</fullName>
    </submittedName>
</protein>
<evidence type="ECO:0000256" key="1">
    <source>
        <dbReference type="ARBA" id="ARBA00022553"/>
    </source>
</evidence>
<dbReference type="InterPro" id="IPR001789">
    <property type="entry name" value="Sig_transdc_resp-reg_receiver"/>
</dbReference>
<dbReference type="SMART" id="SM00387">
    <property type="entry name" value="HATPase_c"/>
    <property type="match status" value="1"/>
</dbReference>
<dbReference type="InterPro" id="IPR003661">
    <property type="entry name" value="HisK_dim/P_dom"/>
</dbReference>
<keyword evidence="10" id="KW-1185">Reference proteome</keyword>
<comment type="caution">
    <text evidence="9">The sequence shown here is derived from an EMBL/GenBank/DDBJ whole genome shotgun (WGS) entry which is preliminary data.</text>
</comment>
<feature type="region of interest" description="Disordered" evidence="5">
    <location>
        <begin position="1"/>
        <end position="29"/>
    </location>
</feature>
<feature type="compositionally biased region" description="Low complexity" evidence="5">
    <location>
        <begin position="265"/>
        <end position="284"/>
    </location>
</feature>
<feature type="region of interest" description="Disordered" evidence="5">
    <location>
        <begin position="1311"/>
        <end position="1369"/>
    </location>
</feature>
<keyword evidence="1 3" id="KW-0597">Phosphoprotein</keyword>
<dbReference type="SUPFAM" id="SSF52172">
    <property type="entry name" value="CheY-like"/>
    <property type="match status" value="1"/>
</dbReference>
<evidence type="ECO:0000256" key="2">
    <source>
        <dbReference type="ARBA" id="ARBA00023012"/>
    </source>
</evidence>
<dbReference type="FunFam" id="3.30.565.10:FF:000010">
    <property type="entry name" value="Sensor histidine kinase RcsC"/>
    <property type="match status" value="1"/>
</dbReference>
<dbReference type="SUPFAM" id="SSF47384">
    <property type="entry name" value="Homodimeric domain of signal transducing histidine kinase"/>
    <property type="match status" value="1"/>
</dbReference>
<dbReference type="Pfam" id="PF02518">
    <property type="entry name" value="HATPase_c"/>
    <property type="match status" value="1"/>
</dbReference>
<proteinExistence type="predicted"/>
<dbReference type="FunFam" id="3.40.50.2300:FF:000887">
    <property type="match status" value="1"/>
</dbReference>
<dbReference type="NCBIfam" id="TIGR00229">
    <property type="entry name" value="sensory_box"/>
    <property type="match status" value="1"/>
</dbReference>
<evidence type="ECO:0000313" key="9">
    <source>
        <dbReference type="EMBL" id="KAF1840594.1"/>
    </source>
</evidence>
<feature type="domain" description="Histidine kinase" evidence="6">
    <location>
        <begin position="741"/>
        <end position="964"/>
    </location>
</feature>
<dbReference type="PROSITE" id="PS50113">
    <property type="entry name" value="PAC"/>
    <property type="match status" value="1"/>
</dbReference>
<evidence type="ECO:0000259" key="7">
    <source>
        <dbReference type="PROSITE" id="PS50110"/>
    </source>
</evidence>
<feature type="domain" description="PAC" evidence="8">
    <location>
        <begin position="530"/>
        <end position="582"/>
    </location>
</feature>
<dbReference type="Pfam" id="PF08447">
    <property type="entry name" value="PAS_3"/>
    <property type="match status" value="1"/>
</dbReference>
<evidence type="ECO:0000256" key="4">
    <source>
        <dbReference type="SAM" id="Coils"/>
    </source>
</evidence>
<dbReference type="SMART" id="SM00448">
    <property type="entry name" value="REC"/>
    <property type="match status" value="1"/>
</dbReference>
<keyword evidence="9" id="KW-0808">Transferase</keyword>
<sequence>MAKMEGTENGYFDMDKRSRSRSASPSSIHSDSLSIHLLSPSITMASLTALQYLPVPLLVLSSQKTVVLANEAIGRLLGIDFESTAFHGSSITEVLQDKPMGDLGIDLLQDGSPLLITWEHFLNTVIEDSIANSSDAAEEHTESGHSTPTAATPHHHNESTANNAFPQLSSTNLARTTVHDVSVEVVIASFAQGPTCLAQKLERKGSNPAMVATCIVSIWSIEDTQYFTLTFTSAAAAEPPPRSAQPSSRIVTRTNAASHLRKPRSSGSSSSSSRRSDGNSNSTSQVTTPTLQQPEFPPRGPPRKSSNDVSTSASVFQKASQLKDAILNAINMPAYAMWKDEGFGIPNRALLRLMPRDGTYMPGDQRAFLSQYTVWSEDFQRELPLDEFPIIELCRTQQRVEQRRIGMRHPVTGTRIVFEISGEPILHEDTGEFLGGIVILKDITQYTKQIAAQIEENEKQFEYIANFMPVMVWTTTADGMHDWFSQRWYDYTGLTVDQSLGEGWRLPFHPDDMAATASRWFHSLKSGDEYNTEYRCQRYDGEWRWMLGRALPFHDDSGRIVKWFGTCTDIHDLVVARQEARQMKEQLQRVIEHAKIMLWAINRDNKLILLEGTTEKNQRKESPLGKNIYDVFGMNGLDQERWQEPIREILDGKQADEIVERYTSGARYYRTRLVPFMSSSRIAGVEGNAFVDGVIGVSMDITELRKREEQLKEQEKENSRLLANAAAAKEASRMKSQFLANMSHEIRTPIAGVIGMSELLFDMNLDEEQKECAENIHRSANSLLTVINDILDFSKVESGRLDVEEVQFSLSVVLQDVNKMMSFAAQRKGLAYESAIQAEVQKDLRVMGDPGRLRQILTNVLTNSIKFTSVGLVKLTVSISQETKDVVTVNFAVSDTGIGIEEEVRKRLFQPFSQADSSTARRFGGTGLGLTISKNLVGLMKGNIWLDSRLGQGTTATFWIPFSKAPYQDDGSPLVNLESIPDRLQSDVSVSVGSAEDRTPPLTPNIFNGHSRLPSFPLLNTNIPDHLMNLSDSERQNFHILIVEDNHINQQIALKTIKKLHFSVNAVWNGQEALDYLMKEFGPGHPRPDIILMDVQMPIRDGYSATHAIRTEAAWKDKPEIRSVPIVAMTASAIQGDKEKCTLAGMDDYLAKPVKGKLLEKMLVKWAIEGRRKTARRKLPTNDNDQHGVASKSAPTAVASLSAKDHPQVQGFPIEPETTAQALAARLHRLHYQSDAALARTTEDEGDRAIRRIHAEERDTKLRDDKLLSLGGPQLFHHHGAQEGDIDPSMPLTEENIEKLVHEQADADSIVPRNLDSPDASSSIVNQPQSRSDSRQGLLLPRPVLPKAGLRESEQTITERNASDSERKR</sequence>
<accession>A0A9P4G8B8</accession>
<dbReference type="CDD" id="cd16922">
    <property type="entry name" value="HATPase_EvgS-ArcB-TorS-like"/>
    <property type="match status" value="1"/>
</dbReference>
<dbReference type="Pfam" id="PF00072">
    <property type="entry name" value="Response_reg"/>
    <property type="match status" value="1"/>
</dbReference>
<dbReference type="PANTHER" id="PTHR45339:SF1">
    <property type="entry name" value="HYBRID SIGNAL TRANSDUCTION HISTIDINE KINASE J"/>
    <property type="match status" value="1"/>
</dbReference>
<dbReference type="EMBL" id="ML976620">
    <property type="protein sequence ID" value="KAF1840594.1"/>
    <property type="molecule type" value="Genomic_DNA"/>
</dbReference>
<dbReference type="Pfam" id="PF00512">
    <property type="entry name" value="HisKA"/>
    <property type="match status" value="1"/>
</dbReference>
<evidence type="ECO:0000256" key="3">
    <source>
        <dbReference type="PROSITE-ProRule" id="PRU00169"/>
    </source>
</evidence>
<dbReference type="PRINTS" id="PR00344">
    <property type="entry name" value="BCTRLSENSOR"/>
</dbReference>
<dbReference type="GO" id="GO:0000155">
    <property type="term" value="F:phosphorelay sensor kinase activity"/>
    <property type="evidence" value="ECO:0007669"/>
    <property type="project" value="InterPro"/>
</dbReference>
<dbReference type="SMART" id="SM00091">
    <property type="entry name" value="PAS"/>
    <property type="match status" value="3"/>
</dbReference>
<evidence type="ECO:0000313" key="10">
    <source>
        <dbReference type="Proteomes" id="UP000800039"/>
    </source>
</evidence>
<dbReference type="SMART" id="SM00086">
    <property type="entry name" value="PAC"/>
    <property type="match status" value="2"/>
</dbReference>
<dbReference type="InterPro" id="IPR004358">
    <property type="entry name" value="Sig_transdc_His_kin-like_C"/>
</dbReference>
<dbReference type="InterPro" id="IPR013655">
    <property type="entry name" value="PAS_fold_3"/>
</dbReference>
<dbReference type="CDD" id="cd00082">
    <property type="entry name" value="HisKA"/>
    <property type="match status" value="1"/>
</dbReference>
<dbReference type="RefSeq" id="XP_040783157.1">
    <property type="nucleotide sequence ID" value="XM_040929687.1"/>
</dbReference>
<keyword evidence="2" id="KW-0902">Two-component regulatory system</keyword>
<dbReference type="FunFam" id="3.30.450.20:FF:000099">
    <property type="entry name" value="Sensory box sensor histidine kinase"/>
    <property type="match status" value="1"/>
</dbReference>
<dbReference type="FunFam" id="1.10.287.130:FF:000050">
    <property type="entry name" value="Related to histidine kinase"/>
    <property type="match status" value="1"/>
</dbReference>
<feature type="region of interest" description="Disordered" evidence="5">
    <location>
        <begin position="132"/>
        <end position="164"/>
    </location>
</feature>
<feature type="region of interest" description="Disordered" evidence="5">
    <location>
        <begin position="1175"/>
        <end position="1197"/>
    </location>
</feature>
<dbReference type="OrthoDB" id="60033at2759"/>
<organism evidence="9 10">
    <name type="scientific">Cucurbitaria berberidis CBS 394.84</name>
    <dbReference type="NCBI Taxonomy" id="1168544"/>
    <lineage>
        <taxon>Eukaryota</taxon>
        <taxon>Fungi</taxon>
        <taxon>Dikarya</taxon>
        <taxon>Ascomycota</taxon>
        <taxon>Pezizomycotina</taxon>
        <taxon>Dothideomycetes</taxon>
        <taxon>Pleosporomycetidae</taxon>
        <taxon>Pleosporales</taxon>
        <taxon>Pleosporineae</taxon>
        <taxon>Cucurbitariaceae</taxon>
        <taxon>Cucurbitaria</taxon>
    </lineage>
</organism>
<name>A0A9P4G8B8_9PLEO</name>
<dbReference type="InterPro" id="IPR036097">
    <property type="entry name" value="HisK_dim/P_sf"/>
</dbReference>
<dbReference type="PANTHER" id="PTHR45339">
    <property type="entry name" value="HYBRID SIGNAL TRANSDUCTION HISTIDINE KINASE J"/>
    <property type="match status" value="1"/>
</dbReference>
<dbReference type="Gene3D" id="1.10.287.130">
    <property type="match status" value="1"/>
</dbReference>
<dbReference type="InterPro" id="IPR005467">
    <property type="entry name" value="His_kinase_dom"/>
</dbReference>
<keyword evidence="4" id="KW-0175">Coiled coil</keyword>
<dbReference type="CDD" id="cd00130">
    <property type="entry name" value="PAS"/>
    <property type="match status" value="1"/>
</dbReference>
<dbReference type="PROSITE" id="PS50109">
    <property type="entry name" value="HIS_KIN"/>
    <property type="match status" value="1"/>
</dbReference>
<feature type="coiled-coil region" evidence="4">
    <location>
        <begin position="701"/>
        <end position="731"/>
    </location>
</feature>
<feature type="domain" description="Response regulatory" evidence="7">
    <location>
        <begin position="1039"/>
        <end position="1167"/>
    </location>
</feature>
<dbReference type="InterPro" id="IPR001610">
    <property type="entry name" value="PAC"/>
</dbReference>
<dbReference type="CDD" id="cd17546">
    <property type="entry name" value="REC_hyHK_CKI1_RcsC-like"/>
    <property type="match status" value="1"/>
</dbReference>
<feature type="modified residue" description="4-aspartylphosphate" evidence="3">
    <location>
        <position position="1094"/>
    </location>
</feature>
<dbReference type="InterPro" id="IPR036890">
    <property type="entry name" value="HATPase_C_sf"/>
</dbReference>
<dbReference type="InterPro" id="IPR003594">
    <property type="entry name" value="HATPase_dom"/>
</dbReference>
<feature type="compositionally biased region" description="Polar residues" evidence="5">
    <location>
        <begin position="1319"/>
        <end position="1331"/>
    </location>
</feature>
<dbReference type="SUPFAM" id="SSF55785">
    <property type="entry name" value="PYP-like sensor domain (PAS domain)"/>
    <property type="match status" value="2"/>
</dbReference>
<evidence type="ECO:0000259" key="8">
    <source>
        <dbReference type="PROSITE" id="PS50113"/>
    </source>
</evidence>
<dbReference type="SMART" id="SM00388">
    <property type="entry name" value="HisKA"/>
    <property type="match status" value="1"/>
</dbReference>
<reference evidence="9" key="1">
    <citation type="submission" date="2020-01" db="EMBL/GenBank/DDBJ databases">
        <authorList>
            <consortium name="DOE Joint Genome Institute"/>
            <person name="Haridas S."/>
            <person name="Albert R."/>
            <person name="Binder M."/>
            <person name="Bloem J."/>
            <person name="Labutti K."/>
            <person name="Salamov A."/>
            <person name="Andreopoulos B."/>
            <person name="Baker S.E."/>
            <person name="Barry K."/>
            <person name="Bills G."/>
            <person name="Bluhm B.H."/>
            <person name="Cannon C."/>
            <person name="Castanera R."/>
            <person name="Culley D.E."/>
            <person name="Daum C."/>
            <person name="Ezra D."/>
            <person name="Gonzalez J.B."/>
            <person name="Henrissat B."/>
            <person name="Kuo A."/>
            <person name="Liang C."/>
            <person name="Lipzen A."/>
            <person name="Lutzoni F."/>
            <person name="Magnuson J."/>
            <person name="Mondo S."/>
            <person name="Nolan M."/>
            <person name="Ohm R."/>
            <person name="Pangilinan J."/>
            <person name="Park H.-J."/>
            <person name="Ramirez L."/>
            <person name="Alfaro M."/>
            <person name="Sun H."/>
            <person name="Tritt A."/>
            <person name="Yoshinaga Y."/>
            <person name="Zwiers L.-H."/>
            <person name="Turgeon B.G."/>
            <person name="Goodwin S.B."/>
            <person name="Spatafora J.W."/>
            <person name="Crous P.W."/>
            <person name="Grigoriev I.V."/>
        </authorList>
    </citation>
    <scope>NUCLEOTIDE SEQUENCE</scope>
    <source>
        <strain evidence="9">CBS 394.84</strain>
    </source>
</reference>
<dbReference type="InterPro" id="IPR011006">
    <property type="entry name" value="CheY-like_superfamily"/>
</dbReference>
<evidence type="ECO:0000259" key="6">
    <source>
        <dbReference type="PROSITE" id="PS50109"/>
    </source>
</evidence>
<gene>
    <name evidence="9" type="ORF">K460DRAFT_297167</name>
</gene>
<dbReference type="Gene3D" id="3.40.50.2300">
    <property type="match status" value="1"/>
</dbReference>
<dbReference type="Proteomes" id="UP000800039">
    <property type="component" value="Unassembled WGS sequence"/>
</dbReference>
<feature type="region of interest" description="Disordered" evidence="5">
    <location>
        <begin position="236"/>
        <end position="312"/>
    </location>
</feature>
<dbReference type="SUPFAM" id="SSF55874">
    <property type="entry name" value="ATPase domain of HSP90 chaperone/DNA topoisomerase II/histidine kinase"/>
    <property type="match status" value="1"/>
</dbReference>
<evidence type="ECO:0000256" key="5">
    <source>
        <dbReference type="SAM" id="MobiDB-lite"/>
    </source>
</evidence>
<dbReference type="Pfam" id="PF13426">
    <property type="entry name" value="PAS_9"/>
    <property type="match status" value="1"/>
</dbReference>
<keyword evidence="9" id="KW-0418">Kinase</keyword>
<dbReference type="InterPro" id="IPR000700">
    <property type="entry name" value="PAS-assoc_C"/>
</dbReference>
<dbReference type="Gene3D" id="3.30.450.20">
    <property type="entry name" value="PAS domain"/>
    <property type="match status" value="2"/>
</dbReference>
<dbReference type="PROSITE" id="PS50110">
    <property type="entry name" value="RESPONSE_REGULATORY"/>
    <property type="match status" value="1"/>
</dbReference>